<feature type="active site" description="Cysteine sulfenic acid (-SOH) intermediate; for peroxidase activity" evidence="12">
    <location>
        <position position="44"/>
    </location>
</feature>
<dbReference type="SUPFAM" id="SSF52833">
    <property type="entry name" value="Thioredoxin-like"/>
    <property type="match status" value="1"/>
</dbReference>
<sequence>MLKKNSPAPPFSLTDQNGDTHSLKDYAGKKVLLYFYPKDDTPGCTTEACNFRDRLNELKDNGVQVLGVSKDSVASHKKFAEKFQLNFPLLADEDGTVVEAYGVLKEKSMFGKTYLGISRESFLIDEDGNLVKHYDNVKPETHVEEVLADVQK</sequence>
<dbReference type="GO" id="GO:0034599">
    <property type="term" value="P:cellular response to oxidative stress"/>
    <property type="evidence" value="ECO:0007669"/>
    <property type="project" value="TreeGrafter"/>
</dbReference>
<keyword evidence="4 14" id="KW-0575">Peroxidase</keyword>
<evidence type="ECO:0000256" key="3">
    <source>
        <dbReference type="ARBA" id="ARBA00013017"/>
    </source>
</evidence>
<proteinExistence type="inferred from homology"/>
<dbReference type="GO" id="GO:0005737">
    <property type="term" value="C:cytoplasm"/>
    <property type="evidence" value="ECO:0007669"/>
    <property type="project" value="TreeGrafter"/>
</dbReference>
<evidence type="ECO:0000259" key="13">
    <source>
        <dbReference type="PROSITE" id="PS51352"/>
    </source>
</evidence>
<name>A0A2H0TWM1_9BACT</name>
<evidence type="ECO:0000256" key="2">
    <source>
        <dbReference type="ARBA" id="ARBA00011245"/>
    </source>
</evidence>
<evidence type="ECO:0000256" key="7">
    <source>
        <dbReference type="ARBA" id="ARBA00023157"/>
    </source>
</evidence>
<dbReference type="AlphaFoldDB" id="A0A2H0TWM1"/>
<dbReference type="PIRSF" id="PIRSF000239">
    <property type="entry name" value="AHPC"/>
    <property type="match status" value="1"/>
</dbReference>
<dbReference type="InterPro" id="IPR000866">
    <property type="entry name" value="AhpC/TSA"/>
</dbReference>
<keyword evidence="8" id="KW-0676">Redox-active center</keyword>
<accession>A0A2H0TWM1</accession>
<dbReference type="InterPro" id="IPR013766">
    <property type="entry name" value="Thioredoxin_domain"/>
</dbReference>
<comment type="caution">
    <text evidence="14">The sequence shown here is derived from an EMBL/GenBank/DDBJ whole genome shotgun (WGS) entry which is preliminary data.</text>
</comment>
<dbReference type="Proteomes" id="UP000231530">
    <property type="component" value="Unassembled WGS sequence"/>
</dbReference>
<comment type="subunit">
    <text evidence="2">Monomer.</text>
</comment>
<evidence type="ECO:0000256" key="4">
    <source>
        <dbReference type="ARBA" id="ARBA00022559"/>
    </source>
</evidence>
<comment type="catalytic activity">
    <reaction evidence="11">
        <text>a hydroperoxide + [thioredoxin]-dithiol = an alcohol + [thioredoxin]-disulfide + H2O</text>
        <dbReference type="Rhea" id="RHEA:62620"/>
        <dbReference type="Rhea" id="RHEA-COMP:10698"/>
        <dbReference type="Rhea" id="RHEA-COMP:10700"/>
        <dbReference type="ChEBI" id="CHEBI:15377"/>
        <dbReference type="ChEBI" id="CHEBI:29950"/>
        <dbReference type="ChEBI" id="CHEBI:30879"/>
        <dbReference type="ChEBI" id="CHEBI:35924"/>
        <dbReference type="ChEBI" id="CHEBI:50058"/>
        <dbReference type="EC" id="1.11.1.24"/>
    </reaction>
</comment>
<feature type="domain" description="Thioredoxin" evidence="13">
    <location>
        <begin position="2"/>
        <end position="152"/>
    </location>
</feature>
<evidence type="ECO:0000256" key="6">
    <source>
        <dbReference type="ARBA" id="ARBA00023002"/>
    </source>
</evidence>
<reference evidence="15" key="1">
    <citation type="submission" date="2017-09" db="EMBL/GenBank/DDBJ databases">
        <title>Depth-based differentiation of microbial function through sediment-hosted aquifers and enrichment of novel symbionts in the deep terrestrial subsurface.</title>
        <authorList>
            <person name="Probst A.J."/>
            <person name="Ladd B."/>
            <person name="Jarett J.K."/>
            <person name="Geller-Mcgrath D.E."/>
            <person name="Sieber C.M.K."/>
            <person name="Emerson J.B."/>
            <person name="Anantharaman K."/>
            <person name="Thomas B.C."/>
            <person name="Malmstrom R."/>
            <person name="Stieglmeier M."/>
            <person name="Klingl A."/>
            <person name="Woyke T."/>
            <person name="Ryan C.M."/>
            <person name="Banfield J.F."/>
        </authorList>
    </citation>
    <scope>NUCLEOTIDE SEQUENCE [LARGE SCALE GENOMIC DNA]</scope>
</reference>
<evidence type="ECO:0000256" key="10">
    <source>
        <dbReference type="ARBA" id="ARBA00038489"/>
    </source>
</evidence>
<organism evidence="14 15">
    <name type="scientific">Candidatus Magasanikbacteria bacterium CG10_big_fil_rev_8_21_14_0_10_42_10</name>
    <dbReference type="NCBI Taxonomy" id="1974649"/>
    <lineage>
        <taxon>Bacteria</taxon>
        <taxon>Candidatus Magasanikiibacteriota</taxon>
    </lineage>
</organism>
<dbReference type="CDD" id="cd03017">
    <property type="entry name" value="PRX_BCP"/>
    <property type="match status" value="1"/>
</dbReference>
<keyword evidence="5" id="KW-0049">Antioxidant</keyword>
<protein>
    <recommendedName>
        <fullName evidence="3">thioredoxin-dependent peroxiredoxin</fullName>
        <ecNumber evidence="3">1.11.1.24</ecNumber>
    </recommendedName>
    <alternativeName>
        <fullName evidence="9">Thioredoxin peroxidase</fullName>
    </alternativeName>
</protein>
<dbReference type="FunFam" id="3.40.30.10:FF:000007">
    <property type="entry name" value="Thioredoxin-dependent thiol peroxidase"/>
    <property type="match status" value="1"/>
</dbReference>
<dbReference type="Gene3D" id="3.40.30.10">
    <property type="entry name" value="Glutaredoxin"/>
    <property type="match status" value="1"/>
</dbReference>
<evidence type="ECO:0000256" key="11">
    <source>
        <dbReference type="ARBA" id="ARBA00049091"/>
    </source>
</evidence>
<keyword evidence="6" id="KW-0560">Oxidoreductase</keyword>
<dbReference type="InterPro" id="IPR024706">
    <property type="entry name" value="Peroxiredoxin_AhpC-typ"/>
</dbReference>
<dbReference type="GO" id="GO:0008379">
    <property type="term" value="F:thioredoxin peroxidase activity"/>
    <property type="evidence" value="ECO:0007669"/>
    <property type="project" value="TreeGrafter"/>
</dbReference>
<dbReference type="GO" id="GO:0045454">
    <property type="term" value="P:cell redox homeostasis"/>
    <property type="evidence" value="ECO:0007669"/>
    <property type="project" value="TreeGrafter"/>
</dbReference>
<dbReference type="PANTHER" id="PTHR42801:SF4">
    <property type="entry name" value="AHPC_TSA FAMILY PROTEIN"/>
    <property type="match status" value="1"/>
</dbReference>
<dbReference type="EC" id="1.11.1.24" evidence="3"/>
<evidence type="ECO:0000256" key="5">
    <source>
        <dbReference type="ARBA" id="ARBA00022862"/>
    </source>
</evidence>
<gene>
    <name evidence="14" type="ORF">COU32_01425</name>
</gene>
<dbReference type="PANTHER" id="PTHR42801">
    <property type="entry name" value="THIOREDOXIN-DEPENDENT PEROXIDE REDUCTASE"/>
    <property type="match status" value="1"/>
</dbReference>
<keyword evidence="7" id="KW-1015">Disulfide bond</keyword>
<evidence type="ECO:0000313" key="15">
    <source>
        <dbReference type="Proteomes" id="UP000231530"/>
    </source>
</evidence>
<dbReference type="Pfam" id="PF00578">
    <property type="entry name" value="AhpC-TSA"/>
    <property type="match status" value="1"/>
</dbReference>
<evidence type="ECO:0000256" key="8">
    <source>
        <dbReference type="ARBA" id="ARBA00023284"/>
    </source>
</evidence>
<dbReference type="PROSITE" id="PS51352">
    <property type="entry name" value="THIOREDOXIN_2"/>
    <property type="match status" value="1"/>
</dbReference>
<dbReference type="NCBIfam" id="NF006960">
    <property type="entry name" value="PRK09437.1"/>
    <property type="match status" value="1"/>
</dbReference>
<comment type="similarity">
    <text evidence="10">Belongs to the peroxiredoxin family. BCP/PrxQ subfamily.</text>
</comment>
<evidence type="ECO:0000313" key="14">
    <source>
        <dbReference type="EMBL" id="PIR76552.1"/>
    </source>
</evidence>
<dbReference type="InterPro" id="IPR050924">
    <property type="entry name" value="Peroxiredoxin_BCP/PrxQ"/>
</dbReference>
<dbReference type="EMBL" id="PFBY01000019">
    <property type="protein sequence ID" value="PIR76552.1"/>
    <property type="molecule type" value="Genomic_DNA"/>
</dbReference>
<evidence type="ECO:0000256" key="1">
    <source>
        <dbReference type="ARBA" id="ARBA00003330"/>
    </source>
</evidence>
<evidence type="ECO:0000256" key="9">
    <source>
        <dbReference type="ARBA" id="ARBA00032824"/>
    </source>
</evidence>
<evidence type="ECO:0000256" key="12">
    <source>
        <dbReference type="PIRSR" id="PIRSR000239-1"/>
    </source>
</evidence>
<dbReference type="InterPro" id="IPR036249">
    <property type="entry name" value="Thioredoxin-like_sf"/>
</dbReference>
<comment type="function">
    <text evidence="1">Thiol-specific peroxidase that catalyzes the reduction of hydrogen peroxide and organic hydroperoxides to water and alcohols, respectively. Plays a role in cell protection against oxidative stress by detoxifying peroxides and as sensor of hydrogen peroxide-mediated signaling events.</text>
</comment>